<organism evidence="2 3">
    <name type="scientific">Liparis tanakae</name>
    <name type="common">Tanaka's snailfish</name>
    <dbReference type="NCBI Taxonomy" id="230148"/>
    <lineage>
        <taxon>Eukaryota</taxon>
        <taxon>Metazoa</taxon>
        <taxon>Chordata</taxon>
        <taxon>Craniata</taxon>
        <taxon>Vertebrata</taxon>
        <taxon>Euteleostomi</taxon>
        <taxon>Actinopterygii</taxon>
        <taxon>Neopterygii</taxon>
        <taxon>Teleostei</taxon>
        <taxon>Neoteleostei</taxon>
        <taxon>Acanthomorphata</taxon>
        <taxon>Eupercaria</taxon>
        <taxon>Perciformes</taxon>
        <taxon>Cottioidei</taxon>
        <taxon>Cottales</taxon>
        <taxon>Liparidae</taxon>
        <taxon>Liparis</taxon>
    </lineage>
</organism>
<evidence type="ECO:0000313" key="3">
    <source>
        <dbReference type="Proteomes" id="UP000314294"/>
    </source>
</evidence>
<reference evidence="2 3" key="1">
    <citation type="submission" date="2019-03" db="EMBL/GenBank/DDBJ databases">
        <title>First draft genome of Liparis tanakae, snailfish: a comprehensive survey of snailfish specific genes.</title>
        <authorList>
            <person name="Kim W."/>
            <person name="Song I."/>
            <person name="Jeong J.-H."/>
            <person name="Kim D."/>
            <person name="Kim S."/>
            <person name="Ryu S."/>
            <person name="Song J.Y."/>
            <person name="Lee S.K."/>
        </authorList>
    </citation>
    <scope>NUCLEOTIDE SEQUENCE [LARGE SCALE GENOMIC DNA]</scope>
    <source>
        <tissue evidence="2">Muscle</tissue>
    </source>
</reference>
<dbReference type="Proteomes" id="UP000314294">
    <property type="component" value="Unassembled WGS sequence"/>
</dbReference>
<sequence length="175" mass="19359">MQPARLDTSRIRDTMLLLLLSQRGDFSTPLMQLPDMQAQMHHGASLEISGVTWNALRRAGRGVTCVGHHQSAAGVAEHRRGPVERPAGGQGDVRREEGFAPPAQRGADRDPSVVWSQAPGKGLRRPKEPTCFQVGVAVQEVVQSDFGTLSASYCRVQCKEHFLYLSVVKWRFRIT</sequence>
<protein>
    <submittedName>
        <fullName evidence="2">Uncharacterized protein</fullName>
    </submittedName>
</protein>
<dbReference type="EMBL" id="SRLO01000341">
    <property type="protein sequence ID" value="TNN60066.1"/>
    <property type="molecule type" value="Genomic_DNA"/>
</dbReference>
<gene>
    <name evidence="2" type="ORF">EYF80_029735</name>
</gene>
<name>A0A4Z2H2P7_9TELE</name>
<keyword evidence="3" id="KW-1185">Reference proteome</keyword>
<evidence type="ECO:0000313" key="2">
    <source>
        <dbReference type="EMBL" id="TNN60066.1"/>
    </source>
</evidence>
<comment type="caution">
    <text evidence="2">The sequence shown here is derived from an EMBL/GenBank/DDBJ whole genome shotgun (WGS) entry which is preliminary data.</text>
</comment>
<feature type="region of interest" description="Disordered" evidence="1">
    <location>
        <begin position="72"/>
        <end position="126"/>
    </location>
</feature>
<accession>A0A4Z2H2P7</accession>
<proteinExistence type="predicted"/>
<evidence type="ECO:0000256" key="1">
    <source>
        <dbReference type="SAM" id="MobiDB-lite"/>
    </source>
</evidence>
<dbReference type="AlphaFoldDB" id="A0A4Z2H2P7"/>